<dbReference type="Gene3D" id="1.20.120.530">
    <property type="entry name" value="GntR ligand-binding domain-like"/>
    <property type="match status" value="1"/>
</dbReference>
<dbReference type="Gene3D" id="1.10.10.10">
    <property type="entry name" value="Winged helix-like DNA-binding domain superfamily/Winged helix DNA-binding domain"/>
    <property type="match status" value="1"/>
</dbReference>
<dbReference type="PANTHER" id="PTHR43537">
    <property type="entry name" value="TRANSCRIPTIONAL REGULATOR, GNTR FAMILY"/>
    <property type="match status" value="1"/>
</dbReference>
<evidence type="ECO:0000313" key="9">
    <source>
        <dbReference type="Proteomes" id="UP000323956"/>
    </source>
</evidence>
<evidence type="ECO:0000256" key="6">
    <source>
        <dbReference type="ARBA" id="ARBA00039592"/>
    </source>
</evidence>
<dbReference type="InterPro" id="IPR036390">
    <property type="entry name" value="WH_DNA-bd_sf"/>
</dbReference>
<dbReference type="InterPro" id="IPR011711">
    <property type="entry name" value="GntR_C"/>
</dbReference>
<evidence type="ECO:0000256" key="5">
    <source>
        <dbReference type="ARBA" id="ARBA00037357"/>
    </source>
</evidence>
<dbReference type="SUPFAM" id="SSF48008">
    <property type="entry name" value="GntR ligand-binding domain-like"/>
    <property type="match status" value="1"/>
</dbReference>
<dbReference type="SMART" id="SM00345">
    <property type="entry name" value="HTH_GNTR"/>
    <property type="match status" value="1"/>
</dbReference>
<dbReference type="InterPro" id="IPR008920">
    <property type="entry name" value="TF_FadR/GntR_C"/>
</dbReference>
<dbReference type="Pfam" id="PF07729">
    <property type="entry name" value="FCD"/>
    <property type="match status" value="1"/>
</dbReference>
<evidence type="ECO:0000256" key="1">
    <source>
        <dbReference type="ARBA" id="ARBA00022491"/>
    </source>
</evidence>
<accession>A0A1N6N311</accession>
<dbReference type="PANTHER" id="PTHR43537:SF34">
    <property type="entry name" value="PYRUVATE DEHYDROGENASE COMPLEX REPRESSOR"/>
    <property type="match status" value="1"/>
</dbReference>
<evidence type="ECO:0000313" key="8">
    <source>
        <dbReference type="EMBL" id="SIP86464.1"/>
    </source>
</evidence>
<evidence type="ECO:0000256" key="3">
    <source>
        <dbReference type="ARBA" id="ARBA00023125"/>
    </source>
</evidence>
<dbReference type="Proteomes" id="UP000323956">
    <property type="component" value="Unassembled WGS sequence"/>
</dbReference>
<evidence type="ECO:0000259" key="7">
    <source>
        <dbReference type="PROSITE" id="PS50949"/>
    </source>
</evidence>
<sequence>MTHASVKSERAAQTVAQHLESLILEGSLRPGERLLPERELAERLSVSRSTLRDGLRILEERGLLAPGGGRGSRVAPLGQAAITDPLIALLARHAEAADDYQEFRGIVESAAAAMAAARATEVELARIRDCLDRMDRAHAAADAQEEAEADAELHLLIYEASHNLTLLQIMQAMAGVLRSDVIQNRSRLFAVPAIRELLRRQHRAIAEAILARDAPAAQQAAGEHIRYLRQASREIREAEARLDLSLRRLNGGGAGTRAGATPPLPDAGP</sequence>
<dbReference type="GO" id="GO:0003677">
    <property type="term" value="F:DNA binding"/>
    <property type="evidence" value="ECO:0007669"/>
    <property type="project" value="UniProtKB-KW"/>
</dbReference>
<gene>
    <name evidence="8" type="ORF">SAMN05421641_10141</name>
</gene>
<protein>
    <recommendedName>
        <fullName evidence="6">Pyruvate dehydrogenase complex repressor</fullName>
    </recommendedName>
</protein>
<dbReference type="Pfam" id="PF00392">
    <property type="entry name" value="GntR"/>
    <property type="match status" value="1"/>
</dbReference>
<keyword evidence="3" id="KW-0238">DNA-binding</keyword>
<dbReference type="GO" id="GO:0003700">
    <property type="term" value="F:DNA-binding transcription factor activity"/>
    <property type="evidence" value="ECO:0007669"/>
    <property type="project" value="InterPro"/>
</dbReference>
<dbReference type="RefSeq" id="WP_149763329.1">
    <property type="nucleotide sequence ID" value="NZ_FTMK01000001.1"/>
</dbReference>
<name>A0A1N6N311_9RHOB</name>
<dbReference type="PROSITE" id="PS50949">
    <property type="entry name" value="HTH_GNTR"/>
    <property type="match status" value="1"/>
</dbReference>
<keyword evidence="4" id="KW-0804">Transcription</keyword>
<feature type="domain" description="HTH gntR-type" evidence="7">
    <location>
        <begin position="9"/>
        <end position="77"/>
    </location>
</feature>
<proteinExistence type="predicted"/>
<keyword evidence="2" id="KW-0805">Transcription regulation</keyword>
<dbReference type="AlphaFoldDB" id="A0A1N6N311"/>
<keyword evidence="1" id="KW-0678">Repressor</keyword>
<evidence type="ECO:0000256" key="4">
    <source>
        <dbReference type="ARBA" id="ARBA00023163"/>
    </source>
</evidence>
<dbReference type="EMBL" id="FTMK01000001">
    <property type="protein sequence ID" value="SIP86464.1"/>
    <property type="molecule type" value="Genomic_DNA"/>
</dbReference>
<dbReference type="SUPFAM" id="SSF46785">
    <property type="entry name" value="Winged helix' DNA-binding domain"/>
    <property type="match status" value="1"/>
</dbReference>
<evidence type="ECO:0000256" key="2">
    <source>
        <dbReference type="ARBA" id="ARBA00023015"/>
    </source>
</evidence>
<reference evidence="8 9" key="1">
    <citation type="submission" date="2017-01" db="EMBL/GenBank/DDBJ databases">
        <authorList>
            <person name="Varghese N."/>
            <person name="Submissions S."/>
        </authorList>
    </citation>
    <scope>NUCLEOTIDE SEQUENCE [LARGE SCALE GENOMIC DNA]</scope>
    <source>
        <strain evidence="8 9">ATCC 700171</strain>
    </source>
</reference>
<dbReference type="CDD" id="cd07377">
    <property type="entry name" value="WHTH_GntR"/>
    <property type="match status" value="1"/>
</dbReference>
<comment type="function">
    <text evidence="5">Transcriptional repressor for the pyruvate dehydrogenase complex genes aceEF and lpd.</text>
</comment>
<dbReference type="OrthoDB" id="5450856at2"/>
<dbReference type="InterPro" id="IPR000524">
    <property type="entry name" value="Tscrpt_reg_HTH_GntR"/>
</dbReference>
<dbReference type="PRINTS" id="PR00035">
    <property type="entry name" value="HTHGNTR"/>
</dbReference>
<dbReference type="SMART" id="SM00895">
    <property type="entry name" value="FCD"/>
    <property type="match status" value="1"/>
</dbReference>
<organism evidence="8 9">
    <name type="scientific">Paracoccus thiocyanatus</name>
    <dbReference type="NCBI Taxonomy" id="34006"/>
    <lineage>
        <taxon>Bacteria</taxon>
        <taxon>Pseudomonadati</taxon>
        <taxon>Pseudomonadota</taxon>
        <taxon>Alphaproteobacteria</taxon>
        <taxon>Rhodobacterales</taxon>
        <taxon>Paracoccaceae</taxon>
        <taxon>Paracoccus</taxon>
    </lineage>
</organism>
<dbReference type="InterPro" id="IPR036388">
    <property type="entry name" value="WH-like_DNA-bd_sf"/>
</dbReference>